<dbReference type="NCBIfam" id="TIGR00357">
    <property type="entry name" value="peptide-methionine (R)-S-oxide reductase MsrB"/>
    <property type="match status" value="1"/>
</dbReference>
<dbReference type="EC" id="1.8.4.12" evidence="1"/>
<dbReference type="EMBL" id="CAFBRC010000085">
    <property type="protein sequence ID" value="CAB5077127.1"/>
    <property type="molecule type" value="Genomic_DNA"/>
</dbReference>
<dbReference type="SUPFAM" id="SSF51316">
    <property type="entry name" value="Mss4-like"/>
    <property type="match status" value="1"/>
</dbReference>
<feature type="domain" description="MsrB" evidence="4">
    <location>
        <begin position="6"/>
        <end position="130"/>
    </location>
</feature>
<accession>A0A6J6QIS9</accession>
<gene>
    <name evidence="5" type="ORF">UFOPK2342_00513</name>
    <name evidence="6" type="ORF">UFOPK2423_01764</name>
    <name evidence="7" type="ORF">UFOPK3266_00835</name>
    <name evidence="8" type="ORF">UFOPK4367_01152</name>
</gene>
<dbReference type="PROSITE" id="PS51790">
    <property type="entry name" value="MSRB"/>
    <property type="match status" value="1"/>
</dbReference>
<comment type="catalytic activity">
    <reaction evidence="3">
        <text>L-methionyl-[protein] + [thioredoxin]-disulfide + H2O = L-methionyl-(R)-S-oxide-[protein] + [thioredoxin]-dithiol</text>
        <dbReference type="Rhea" id="RHEA:24164"/>
        <dbReference type="Rhea" id="RHEA-COMP:10698"/>
        <dbReference type="Rhea" id="RHEA-COMP:10700"/>
        <dbReference type="Rhea" id="RHEA-COMP:12313"/>
        <dbReference type="Rhea" id="RHEA-COMP:12314"/>
        <dbReference type="ChEBI" id="CHEBI:15377"/>
        <dbReference type="ChEBI" id="CHEBI:16044"/>
        <dbReference type="ChEBI" id="CHEBI:29950"/>
        <dbReference type="ChEBI" id="CHEBI:45764"/>
        <dbReference type="ChEBI" id="CHEBI:50058"/>
        <dbReference type="EC" id="1.8.4.12"/>
    </reaction>
</comment>
<dbReference type="GO" id="GO:0005737">
    <property type="term" value="C:cytoplasm"/>
    <property type="evidence" value="ECO:0007669"/>
    <property type="project" value="TreeGrafter"/>
</dbReference>
<evidence type="ECO:0000259" key="4">
    <source>
        <dbReference type="PROSITE" id="PS51790"/>
    </source>
</evidence>
<evidence type="ECO:0000256" key="2">
    <source>
        <dbReference type="ARBA" id="ARBA00023002"/>
    </source>
</evidence>
<evidence type="ECO:0000313" key="5">
    <source>
        <dbReference type="EMBL" id="CAB4672125.1"/>
    </source>
</evidence>
<evidence type="ECO:0000313" key="7">
    <source>
        <dbReference type="EMBL" id="CAB4843228.1"/>
    </source>
</evidence>
<dbReference type="GO" id="GO:0006979">
    <property type="term" value="P:response to oxidative stress"/>
    <property type="evidence" value="ECO:0007669"/>
    <property type="project" value="InterPro"/>
</dbReference>
<dbReference type="InterPro" id="IPR011057">
    <property type="entry name" value="Mss4-like_sf"/>
</dbReference>
<protein>
    <recommendedName>
        <fullName evidence="1">peptide-methionine (R)-S-oxide reductase</fullName>
        <ecNumber evidence="1">1.8.4.12</ecNumber>
    </recommendedName>
</protein>
<evidence type="ECO:0000256" key="3">
    <source>
        <dbReference type="ARBA" id="ARBA00048488"/>
    </source>
</evidence>
<dbReference type="GO" id="GO:0030091">
    <property type="term" value="P:protein repair"/>
    <property type="evidence" value="ECO:0007669"/>
    <property type="project" value="InterPro"/>
</dbReference>
<evidence type="ECO:0000313" key="8">
    <source>
        <dbReference type="EMBL" id="CAB5077127.1"/>
    </source>
</evidence>
<dbReference type="PANTHER" id="PTHR10173:SF52">
    <property type="entry name" value="METHIONINE-R-SULFOXIDE REDUCTASE B1"/>
    <property type="match status" value="1"/>
</dbReference>
<dbReference type="InterPro" id="IPR002579">
    <property type="entry name" value="Met_Sox_Rdtase_MsrB_dom"/>
</dbReference>
<evidence type="ECO:0000313" key="6">
    <source>
        <dbReference type="EMBL" id="CAB4711741.1"/>
    </source>
</evidence>
<dbReference type="InterPro" id="IPR028427">
    <property type="entry name" value="Met_Sox_Rdtase_MsrB"/>
</dbReference>
<sequence>MTELTDEQWRAKLTPDEYHVLRESGTEPAFTGEYTDLEEEGIYACRGCGAELFRSTEKFHSGCGWPSFWKPAESESVRLLDDHSGGRHRIEVRCKACDGHLGHVFDGENFGNPIDQRWCINSISVRFTPRPLH</sequence>
<organism evidence="6">
    <name type="scientific">freshwater metagenome</name>
    <dbReference type="NCBI Taxonomy" id="449393"/>
    <lineage>
        <taxon>unclassified sequences</taxon>
        <taxon>metagenomes</taxon>
        <taxon>ecological metagenomes</taxon>
    </lineage>
</organism>
<dbReference type="Pfam" id="PF01641">
    <property type="entry name" value="SelR"/>
    <property type="match status" value="1"/>
</dbReference>
<evidence type="ECO:0000256" key="1">
    <source>
        <dbReference type="ARBA" id="ARBA00012499"/>
    </source>
</evidence>
<dbReference type="EMBL" id="CAFBAA010000018">
    <property type="protein sequence ID" value="CAB4843228.1"/>
    <property type="molecule type" value="Genomic_DNA"/>
</dbReference>
<keyword evidence="2" id="KW-0560">Oxidoreductase</keyword>
<dbReference type="EMBL" id="CAEZXN010000084">
    <property type="protein sequence ID" value="CAB4711741.1"/>
    <property type="molecule type" value="Genomic_DNA"/>
</dbReference>
<dbReference type="PANTHER" id="PTHR10173">
    <property type="entry name" value="METHIONINE SULFOXIDE REDUCTASE"/>
    <property type="match status" value="1"/>
</dbReference>
<dbReference type="GO" id="GO:0033743">
    <property type="term" value="F:peptide-methionine (R)-S-oxide reductase activity"/>
    <property type="evidence" value="ECO:0007669"/>
    <property type="project" value="UniProtKB-EC"/>
</dbReference>
<proteinExistence type="predicted"/>
<dbReference type="AlphaFoldDB" id="A0A6J6QIS9"/>
<dbReference type="EMBL" id="CAEZXB010000006">
    <property type="protein sequence ID" value="CAB4672125.1"/>
    <property type="molecule type" value="Genomic_DNA"/>
</dbReference>
<reference evidence="6" key="1">
    <citation type="submission" date="2020-05" db="EMBL/GenBank/DDBJ databases">
        <authorList>
            <person name="Chiriac C."/>
            <person name="Salcher M."/>
            <person name="Ghai R."/>
            <person name="Kavagutti S V."/>
        </authorList>
    </citation>
    <scope>NUCLEOTIDE SEQUENCE</scope>
</reference>
<name>A0A6J6QIS9_9ZZZZ</name>
<dbReference type="Gene3D" id="2.170.150.20">
    <property type="entry name" value="Peptide methionine sulfoxide reductase"/>
    <property type="match status" value="1"/>
</dbReference>